<dbReference type="EMBL" id="AM473100">
    <property type="protein sequence ID" value="CAN83635.1"/>
    <property type="molecule type" value="Genomic_DNA"/>
</dbReference>
<reference evidence="1" key="1">
    <citation type="journal article" date="2007" name="PLoS ONE">
        <title>The first genome sequence of an elite grapevine cultivar (Pinot noir Vitis vinifera L.): coping with a highly heterozygous genome.</title>
        <authorList>
            <person name="Velasco R."/>
            <person name="Zharkikh A."/>
            <person name="Troggio M."/>
            <person name="Cartwright D.A."/>
            <person name="Cestaro A."/>
            <person name="Pruss D."/>
            <person name="Pindo M."/>
            <person name="FitzGerald L.M."/>
            <person name="Vezzulli S."/>
            <person name="Reid J."/>
            <person name="Malacarne G."/>
            <person name="Iliev D."/>
            <person name="Coppola G."/>
            <person name="Wardell B."/>
            <person name="Micheletti D."/>
            <person name="Macalma T."/>
            <person name="Facci M."/>
            <person name="Mitchell J.T."/>
            <person name="Perazzolli M."/>
            <person name="Eldredge G."/>
            <person name="Gatto P."/>
            <person name="Oyzerski R."/>
            <person name="Moretto M."/>
            <person name="Gutin N."/>
            <person name="Stefanini M."/>
            <person name="Chen Y."/>
            <person name="Segala C."/>
            <person name="Davenport C."/>
            <person name="Dematte L."/>
            <person name="Mraz A."/>
            <person name="Battilana J."/>
            <person name="Stormo K."/>
            <person name="Costa F."/>
            <person name="Tao Q."/>
            <person name="Si-Ammour A."/>
            <person name="Harkins T."/>
            <person name="Lackey A."/>
            <person name="Perbost C."/>
            <person name="Taillon B."/>
            <person name="Stella A."/>
            <person name="Solovyev V."/>
            <person name="Fawcett J.A."/>
            <person name="Sterck L."/>
            <person name="Vandepoele K."/>
            <person name="Grando S.M."/>
            <person name="Toppo S."/>
            <person name="Moser C."/>
            <person name="Lanchbury J."/>
            <person name="Bogden R."/>
            <person name="Skolnick M."/>
            <person name="Sgaramella V."/>
            <person name="Bhatnagar S.K."/>
            <person name="Fontana P."/>
            <person name="Gutin A."/>
            <person name="Van de Peer Y."/>
            <person name="Salamini F."/>
            <person name="Viola R."/>
        </authorList>
    </citation>
    <scope>NUCLEOTIDE SEQUENCE</scope>
</reference>
<gene>
    <name evidence="1" type="ORF">VITISV_019441</name>
</gene>
<proteinExistence type="predicted"/>
<dbReference type="ExpressionAtlas" id="A5BVW8">
    <property type="expression patterns" value="baseline and differential"/>
</dbReference>
<dbReference type="AlphaFoldDB" id="A5BVW8"/>
<sequence length="302" mass="32701">MVGKVVGRGGNVSFGIEGMAGMLGSGGSVALGKDGNVDCGIVGRDGKGGNVGLGRVGSDEGKGGNVGFGRLGITGVVGTEGEAVSKRRRAARLTSMLENDSKAVERKDLYLLTQTFTEGTPFREQAPESNFREASRTISQEKNGVCEISQTPKRAAKLFRNTELSSQGCEVGFHLEVPSSLLAAWFVYRQKEKHFTVQKCCEITLQQKGDFATLCKMLPSARSDWLVMAATSSFQLRIAHHLKHWIIDFLSFEMTEADVAINEEISGYSNQTCTYENKRHGIENNQNENECVPGPPVTNALS</sequence>
<organism evidence="1">
    <name type="scientific">Vitis vinifera</name>
    <name type="common">Grape</name>
    <dbReference type="NCBI Taxonomy" id="29760"/>
    <lineage>
        <taxon>Eukaryota</taxon>
        <taxon>Viridiplantae</taxon>
        <taxon>Streptophyta</taxon>
        <taxon>Embryophyta</taxon>
        <taxon>Tracheophyta</taxon>
        <taxon>Spermatophyta</taxon>
        <taxon>Magnoliopsida</taxon>
        <taxon>eudicotyledons</taxon>
        <taxon>Gunneridae</taxon>
        <taxon>Pentapetalae</taxon>
        <taxon>rosids</taxon>
        <taxon>Vitales</taxon>
        <taxon>Vitaceae</taxon>
        <taxon>Viteae</taxon>
        <taxon>Vitis</taxon>
    </lineage>
</organism>
<name>A5BVW8_VITVI</name>
<accession>A5BVW8</accession>
<protein>
    <submittedName>
        <fullName evidence="1">Uncharacterized protein</fullName>
    </submittedName>
</protein>
<evidence type="ECO:0000313" key="1">
    <source>
        <dbReference type="EMBL" id="CAN83635.1"/>
    </source>
</evidence>